<evidence type="ECO:0000313" key="1">
    <source>
        <dbReference type="EMBL" id="TGX99183.1"/>
    </source>
</evidence>
<keyword evidence="2" id="KW-1185">Reference proteome</keyword>
<dbReference type="Proteomes" id="UP000307720">
    <property type="component" value="Unassembled WGS sequence"/>
</dbReference>
<dbReference type="EMBL" id="SRZB01000009">
    <property type="protein sequence ID" value="TGX99183.1"/>
    <property type="molecule type" value="Genomic_DNA"/>
</dbReference>
<evidence type="ECO:0000313" key="2">
    <source>
        <dbReference type="Proteomes" id="UP000307720"/>
    </source>
</evidence>
<feature type="non-terminal residue" evidence="1">
    <location>
        <position position="1033"/>
    </location>
</feature>
<proteinExistence type="predicted"/>
<sequence length="1033" mass="109984">MTRGRSVMSVLFYHKTAGGSMAGKIGIVLALDGEREFTQAVSNANKQAKTFKTVLENVTQEFDGNANSMEALKAKQQALTQIQTSYQQKLEAANTGLKKATENYNKQGDRLKELEKELKEAKDAQKEMEKAGDTSSEAYQKQCSEVEKLSKAVDKQRIAQLKESGSVSDWNKRIAQSEKELRDANRAIEQNEQYLKEAEQAVDGCAKSIDKFGHEVSESTEELKEASNETINWKDKLANGVAGKAVNVVADAIGNVVDKTKEAAAYALDVGKSFEAAMSSVEALSGASGSDLEALTNKAKELGSSTAFTASQAADALGNMALAGWDTQQMLTGIDGVLQLAAAGSMDLAAASDAVAGYLAAFGMEASESARLADVMAYAQANSKTTTQQLAEAYGTCATNLTAAGQEMETTTALLEGLAKVNDTGSAAGTVLSAVMAQITAKMKDGKIAIGDTSVEVKKSNGDFRDMIDIVEDIEKATDGMGGAQRAAALATTFNRTSLNGLNELIKVGSKQLREYKAGLETCSGAAADMAATMQDNLQGKVTILQSALEGLGISAYEKFSGPLQDTAEKATGIIEELTEKMNNGELGRAFESLAESLGDNVDVLGDVADGLVWIIEHGDLIIATLKGIGTGLLMYKAVSGITSVITALQGMRTALAAAESAQAALNLTQMANPIALVTAGVAALGVALTSLAKSEMKAMQTESEKAAEEAEKLSERMSDLRDSIAEQVDTQKEEATATAAQYTNYQKMSDKIYELNDAIKSGAMTEAEAATAKAQMSYYVQKLNDEIPGLSLEIDKQTGLVKQGKEATDQYITSMKNKAIASVVEEQLTELYEQQTKAQIGVAEAEGTKADAYEKSQAAAERAAMYQEIYNEKVELGNRDAYDAVNGQGAYAKALENIAKKHKISNEELENASDIMYDAAKDAEHYQQEEENAAKAVENAGSAEKEATAAIDEKSKAIVKFLKQQGLTNEQIAEMTGIVMDNTEEMNDNAEAMDGAADSAENYAESADDIVASSEAQKEALESLREKFEEIK</sequence>
<organism evidence="1 2">
    <name type="scientific">Hominisplanchenecus murintestinalis</name>
    <dbReference type="NCBI Taxonomy" id="2941517"/>
    <lineage>
        <taxon>Bacteria</taxon>
        <taxon>Bacillati</taxon>
        <taxon>Bacillota</taxon>
        <taxon>Clostridia</taxon>
        <taxon>Lachnospirales</taxon>
        <taxon>Lachnospiraceae</taxon>
        <taxon>Hominisplanchenecus</taxon>
    </lineage>
</organism>
<accession>A0AC61R0P5</accession>
<gene>
    <name evidence="1" type="ORF">E5357_06115</name>
</gene>
<comment type="caution">
    <text evidence="1">The sequence shown here is derived from an EMBL/GenBank/DDBJ whole genome shotgun (WGS) entry which is preliminary data.</text>
</comment>
<protein>
    <submittedName>
        <fullName evidence="1">Phage tail tape measure protein</fullName>
    </submittedName>
</protein>
<name>A0AC61R0P5_9FIRM</name>
<reference evidence="1" key="1">
    <citation type="submission" date="2019-04" db="EMBL/GenBank/DDBJ databases">
        <title>Microbes associate with the intestines of laboratory mice.</title>
        <authorList>
            <person name="Navarre W."/>
            <person name="Wong E."/>
            <person name="Huang K."/>
            <person name="Tropini C."/>
            <person name="Ng K."/>
            <person name="Yu B."/>
        </authorList>
    </citation>
    <scope>NUCLEOTIDE SEQUENCE</scope>
    <source>
        <strain evidence="1">NM72_1-8</strain>
    </source>
</reference>